<evidence type="ECO:0000313" key="1">
    <source>
        <dbReference type="EMBL" id="DAD66770.1"/>
    </source>
</evidence>
<evidence type="ECO:0008006" key="2">
    <source>
        <dbReference type="Google" id="ProtNLM"/>
    </source>
</evidence>
<proteinExistence type="predicted"/>
<sequence length="258" mass="28990">MADSTWVTASIAEDVCVTGNSISVTVSPYEGKKQRTKKITFTQCEVGDDEKQPIPTTTEYHIVQMPPDVIIIPPSDYMVFRYFWEAEAGRDLDTATEYLNTGIENVDNQPVGFFMDGNDNPIITGNTTTEPPTPGLLIWAGDNMQSGNECVYINFKYLFEAYMDVLPQSTQIGVWASWYGEIKNGNMTFEINTYSGGTMVKDGYNFINEGGSQQFRQTYSYNVSTKQGVSDYKNKYTRIGTVYIDKETKQITMILGNP</sequence>
<accession>A0A8S5LAF8</accession>
<name>A0A8S5LAF8_9CAUD</name>
<protein>
    <recommendedName>
        <fullName evidence="2">BACON domain-containing protein</fullName>
    </recommendedName>
</protein>
<organism evidence="1">
    <name type="scientific">Myoviridae sp. ctPuP5</name>
    <dbReference type="NCBI Taxonomy" id="2823543"/>
    <lineage>
        <taxon>Viruses</taxon>
        <taxon>Duplodnaviria</taxon>
        <taxon>Heunggongvirae</taxon>
        <taxon>Uroviricota</taxon>
        <taxon>Caudoviricetes</taxon>
    </lineage>
</organism>
<dbReference type="EMBL" id="BK014662">
    <property type="protein sequence ID" value="DAD66770.1"/>
    <property type="molecule type" value="Genomic_DNA"/>
</dbReference>
<reference evidence="1" key="1">
    <citation type="journal article" date="2021" name="Proc. Natl. Acad. Sci. U.S.A.">
        <title>A Catalog of Tens of Thousands of Viruses from Human Metagenomes Reveals Hidden Associations with Chronic Diseases.</title>
        <authorList>
            <person name="Tisza M.J."/>
            <person name="Buck C.B."/>
        </authorList>
    </citation>
    <scope>NUCLEOTIDE SEQUENCE</scope>
    <source>
        <strain evidence="1">CtPuP5</strain>
    </source>
</reference>